<protein>
    <submittedName>
        <fullName evidence="4">Cholinephosphate cytidylyltransferase/choline kinase</fullName>
    </submittedName>
</protein>
<dbReference type="Gene3D" id="3.90.550.10">
    <property type="entry name" value="Spore Coat Polysaccharide Biosynthesis Protein SpsA, Chain A"/>
    <property type="match status" value="1"/>
</dbReference>
<organism evidence="4 5">
    <name type="scientific">Anaerococcus hydrogenalis DSM 7454</name>
    <dbReference type="NCBI Taxonomy" id="561177"/>
    <lineage>
        <taxon>Bacteria</taxon>
        <taxon>Bacillati</taxon>
        <taxon>Bacillota</taxon>
        <taxon>Tissierellia</taxon>
        <taxon>Tissierellales</taxon>
        <taxon>Peptoniphilaceae</taxon>
        <taxon>Anaerococcus</taxon>
    </lineage>
</organism>
<dbReference type="Proteomes" id="UP000005451">
    <property type="component" value="Unassembled WGS sequence"/>
</dbReference>
<evidence type="ECO:0000313" key="4">
    <source>
        <dbReference type="EMBL" id="EEB35591.1"/>
    </source>
</evidence>
<dbReference type="PANTHER" id="PTHR43584:SF5">
    <property type="entry name" value="PROTEIN LICC"/>
    <property type="match status" value="1"/>
</dbReference>
<dbReference type="InterPro" id="IPR005835">
    <property type="entry name" value="NTP_transferase_dom"/>
</dbReference>
<dbReference type="GO" id="GO:0016301">
    <property type="term" value="F:kinase activity"/>
    <property type="evidence" value="ECO:0007669"/>
    <property type="project" value="UniProtKB-KW"/>
</dbReference>
<dbReference type="Pfam" id="PF00483">
    <property type="entry name" value="NTP_transferase"/>
    <property type="match status" value="1"/>
</dbReference>
<reference evidence="4 5" key="2">
    <citation type="submission" date="2008-10" db="EMBL/GenBank/DDBJ databases">
        <title>Draft genome sequence of Anaerococcus hydrogenalis (DSM 7454).</title>
        <authorList>
            <person name="Sudarsanam P."/>
            <person name="Ley R."/>
            <person name="Guruge J."/>
            <person name="Turnbaugh P.J."/>
            <person name="Mahowald M."/>
            <person name="Liep D."/>
            <person name="Gordon J."/>
        </authorList>
    </citation>
    <scope>NUCLEOTIDE SEQUENCE [LARGE SCALE GENOMIC DNA]</scope>
    <source>
        <strain evidence="4 5">DSM 7454</strain>
    </source>
</reference>
<gene>
    <name evidence="4" type="ORF">ANHYDRO_01579</name>
</gene>
<keyword evidence="1 4" id="KW-0808">Transferase</keyword>
<dbReference type="InterPro" id="IPR050065">
    <property type="entry name" value="GlmU-like"/>
</dbReference>
<dbReference type="PANTHER" id="PTHR43584">
    <property type="entry name" value="NUCLEOTIDYL TRANSFERASE"/>
    <property type="match status" value="1"/>
</dbReference>
<keyword evidence="2 4" id="KW-0548">Nucleotidyltransferase</keyword>
<dbReference type="AlphaFoldDB" id="B6WAF1"/>
<reference evidence="4 5" key="1">
    <citation type="submission" date="2008-09" db="EMBL/GenBank/DDBJ databases">
        <authorList>
            <person name="Fulton L."/>
            <person name="Clifton S."/>
            <person name="Fulton B."/>
            <person name="Xu J."/>
            <person name="Minx P."/>
            <person name="Pepin K.H."/>
            <person name="Johnson M."/>
            <person name="Thiruvilangam P."/>
            <person name="Bhonagiri V."/>
            <person name="Nash W.E."/>
            <person name="Mardis E.R."/>
            <person name="Wilson R.K."/>
        </authorList>
    </citation>
    <scope>NUCLEOTIDE SEQUENCE [LARGE SCALE GENOMIC DNA]</scope>
    <source>
        <strain evidence="4 5">DSM 7454</strain>
    </source>
</reference>
<keyword evidence="4" id="KW-0418">Kinase</keyword>
<name>B6WAF1_9FIRM</name>
<evidence type="ECO:0000259" key="3">
    <source>
        <dbReference type="Pfam" id="PF00483"/>
    </source>
</evidence>
<sequence length="237" mass="27478">MYKVKRAIIMAAGFGNRMKPVTLDTPKPLIKVNGKRMIDTIIDGLHKNGIDEIYLVVGYLSEKFQELLEKYPNLNFIKNPYYDTCNNISSLYVARNLISNAIILDGDQIIYNDEILSPNFEKSGYNSVWTSSYTDEWLQNVEDGKVISCSKTGGKNGWQLYSVSRWNEKDGKKLKHFIELEFENNNRQIYWDDVALFCHPDEFDLGIFPMKKEDIVEIDNFSELLAIDPSYKNYPQK</sequence>
<feature type="domain" description="Nucleotidyl transferase" evidence="3">
    <location>
        <begin position="7"/>
        <end position="111"/>
    </location>
</feature>
<dbReference type="InterPro" id="IPR029044">
    <property type="entry name" value="Nucleotide-diphossugar_trans"/>
</dbReference>
<dbReference type="EMBL" id="ABXA01000041">
    <property type="protein sequence ID" value="EEB35591.1"/>
    <property type="molecule type" value="Genomic_DNA"/>
</dbReference>
<comment type="caution">
    <text evidence="4">The sequence shown here is derived from an EMBL/GenBank/DDBJ whole genome shotgun (WGS) entry which is preliminary data.</text>
</comment>
<dbReference type="RefSeq" id="WP_004814973.1">
    <property type="nucleotide sequence ID" value="NZ_ABXA01000041.1"/>
</dbReference>
<dbReference type="eggNOG" id="COG4750">
    <property type="taxonomic scope" value="Bacteria"/>
</dbReference>
<dbReference type="CDD" id="cd02523">
    <property type="entry name" value="PC_cytidylyltransferase"/>
    <property type="match status" value="1"/>
</dbReference>
<proteinExistence type="predicted"/>
<dbReference type="SUPFAM" id="SSF53448">
    <property type="entry name" value="Nucleotide-diphospho-sugar transferases"/>
    <property type="match status" value="1"/>
</dbReference>
<accession>B6WAF1</accession>
<evidence type="ECO:0000313" key="5">
    <source>
        <dbReference type="Proteomes" id="UP000005451"/>
    </source>
</evidence>
<evidence type="ECO:0000256" key="1">
    <source>
        <dbReference type="ARBA" id="ARBA00022679"/>
    </source>
</evidence>
<dbReference type="GO" id="GO:0016779">
    <property type="term" value="F:nucleotidyltransferase activity"/>
    <property type="evidence" value="ECO:0007669"/>
    <property type="project" value="UniProtKB-KW"/>
</dbReference>
<evidence type="ECO:0000256" key="2">
    <source>
        <dbReference type="ARBA" id="ARBA00022695"/>
    </source>
</evidence>
<dbReference type="STRING" id="561177.ANHYDRO_01579"/>